<keyword evidence="1" id="KW-0812">Transmembrane</keyword>
<keyword evidence="1" id="KW-0472">Membrane</keyword>
<organism evidence="2">
    <name type="scientific">viral metagenome</name>
    <dbReference type="NCBI Taxonomy" id="1070528"/>
    <lineage>
        <taxon>unclassified sequences</taxon>
        <taxon>metagenomes</taxon>
        <taxon>organismal metagenomes</taxon>
    </lineage>
</organism>
<feature type="transmembrane region" description="Helical" evidence="1">
    <location>
        <begin position="48"/>
        <end position="70"/>
    </location>
</feature>
<feature type="transmembrane region" description="Helical" evidence="1">
    <location>
        <begin position="6"/>
        <end position="25"/>
    </location>
</feature>
<dbReference type="AlphaFoldDB" id="A0A6C0CMJ7"/>
<keyword evidence="1" id="KW-1133">Transmembrane helix</keyword>
<name>A0A6C0CMJ7_9ZZZZ</name>
<feature type="transmembrane region" description="Helical" evidence="1">
    <location>
        <begin position="147"/>
        <end position="166"/>
    </location>
</feature>
<accession>A0A6C0CMJ7</accession>
<dbReference type="EMBL" id="MN739449">
    <property type="protein sequence ID" value="QHT05110.1"/>
    <property type="molecule type" value="Genomic_DNA"/>
</dbReference>
<proteinExistence type="predicted"/>
<reference evidence="2" key="1">
    <citation type="journal article" date="2020" name="Nature">
        <title>Giant virus diversity and host interactions through global metagenomics.</title>
        <authorList>
            <person name="Schulz F."/>
            <person name="Roux S."/>
            <person name="Paez-Espino D."/>
            <person name="Jungbluth S."/>
            <person name="Walsh D.A."/>
            <person name="Denef V.J."/>
            <person name="McMahon K.D."/>
            <person name="Konstantinidis K.T."/>
            <person name="Eloe-Fadrosh E.A."/>
            <person name="Kyrpides N.C."/>
            <person name="Woyke T."/>
        </authorList>
    </citation>
    <scope>NUCLEOTIDE SEQUENCE</scope>
    <source>
        <strain evidence="2">GVMAG-M-3300021354-14</strain>
    </source>
</reference>
<feature type="transmembrane region" description="Helical" evidence="1">
    <location>
        <begin position="186"/>
        <end position="209"/>
    </location>
</feature>
<protein>
    <recommendedName>
        <fullName evidence="3">Sphingomyelin synthase-like domain-containing protein</fullName>
    </recommendedName>
</protein>
<evidence type="ECO:0000313" key="2">
    <source>
        <dbReference type="EMBL" id="QHT05110.1"/>
    </source>
</evidence>
<feature type="transmembrane region" description="Helical" evidence="1">
    <location>
        <begin position="76"/>
        <end position="95"/>
    </location>
</feature>
<sequence>MEIDVPALICLVCILVTYGGILLPWQEKRTDLVRINDRLLPVFSVEDMSVPIAFLHWFSFFLFFLMWGMWDINQTVFMFITAITVRSIILFLHPFEAPLDCIPLRDPIVEYFVGNQDAPLIRDLSVSGHVLVTASFGILLGSPWTDIYYAVSIIEGIMLMIMRAHYTADIFLSLFVAPSCYQLSRLFAYAWNAYSLWPFAYVFAAVLIARRIISE</sequence>
<evidence type="ECO:0000256" key="1">
    <source>
        <dbReference type="SAM" id="Phobius"/>
    </source>
</evidence>
<evidence type="ECO:0008006" key="3">
    <source>
        <dbReference type="Google" id="ProtNLM"/>
    </source>
</evidence>